<evidence type="ECO:0000256" key="2">
    <source>
        <dbReference type="ARBA" id="ARBA00022741"/>
    </source>
</evidence>
<evidence type="ECO:0000259" key="4">
    <source>
        <dbReference type="PROSITE" id="PS50893"/>
    </source>
</evidence>
<dbReference type="PROSITE" id="PS00211">
    <property type="entry name" value="ABC_TRANSPORTER_1"/>
    <property type="match status" value="1"/>
</dbReference>
<dbReference type="CDD" id="cd03230">
    <property type="entry name" value="ABC_DR_subfamily_A"/>
    <property type="match status" value="1"/>
</dbReference>
<dbReference type="EMBL" id="AZFS01000046">
    <property type="protein sequence ID" value="KRL95363.1"/>
    <property type="molecule type" value="Genomic_DNA"/>
</dbReference>
<dbReference type="InterPro" id="IPR003439">
    <property type="entry name" value="ABC_transporter-like_ATP-bd"/>
</dbReference>
<keyword evidence="1" id="KW-0813">Transport</keyword>
<dbReference type="GO" id="GO:0005524">
    <property type="term" value="F:ATP binding"/>
    <property type="evidence" value="ECO:0007669"/>
    <property type="project" value="UniProtKB-KW"/>
</dbReference>
<gene>
    <name evidence="5" type="ORF">FD28_GL002326</name>
</gene>
<dbReference type="Gene3D" id="3.40.50.300">
    <property type="entry name" value="P-loop containing nucleotide triphosphate hydrolases"/>
    <property type="match status" value="1"/>
</dbReference>
<reference evidence="5 6" key="1">
    <citation type="journal article" date="2015" name="Genome Announc.">
        <title>Expanding the biotechnology potential of lactobacilli through comparative genomics of 213 strains and associated genera.</title>
        <authorList>
            <person name="Sun Z."/>
            <person name="Harris H.M."/>
            <person name="McCann A."/>
            <person name="Guo C."/>
            <person name="Argimon S."/>
            <person name="Zhang W."/>
            <person name="Yang X."/>
            <person name="Jeffery I.B."/>
            <person name="Cooney J.C."/>
            <person name="Kagawa T.F."/>
            <person name="Liu W."/>
            <person name="Song Y."/>
            <person name="Salvetti E."/>
            <person name="Wrobel A."/>
            <person name="Rasinkangas P."/>
            <person name="Parkhill J."/>
            <person name="Rea M.C."/>
            <person name="O'Sullivan O."/>
            <person name="Ritari J."/>
            <person name="Douillard F.P."/>
            <person name="Paul Ross R."/>
            <person name="Yang R."/>
            <person name="Briner A.E."/>
            <person name="Felis G.E."/>
            <person name="de Vos W.M."/>
            <person name="Barrangou R."/>
            <person name="Klaenhammer T.R."/>
            <person name="Caufield P.W."/>
            <person name="Cui Y."/>
            <person name="Zhang H."/>
            <person name="O'Toole P.W."/>
        </authorList>
    </citation>
    <scope>NUCLEOTIDE SEQUENCE [LARGE SCALE GENOMIC DNA]</scope>
    <source>
        <strain evidence="5 6">DSM 16381</strain>
    </source>
</reference>
<dbReference type="Pfam" id="PF00005">
    <property type="entry name" value="ABC_tran"/>
    <property type="match status" value="1"/>
</dbReference>
<organism evidence="5 6">
    <name type="scientific">Levilactobacillus hammesii DSM 16381</name>
    <dbReference type="NCBI Taxonomy" id="1423753"/>
    <lineage>
        <taxon>Bacteria</taxon>
        <taxon>Bacillati</taxon>
        <taxon>Bacillota</taxon>
        <taxon>Bacilli</taxon>
        <taxon>Lactobacillales</taxon>
        <taxon>Lactobacillaceae</taxon>
        <taxon>Levilactobacillus</taxon>
    </lineage>
</organism>
<keyword evidence="2" id="KW-0547">Nucleotide-binding</keyword>
<feature type="domain" description="ABC transporter" evidence="4">
    <location>
        <begin position="5"/>
        <end position="228"/>
    </location>
</feature>
<dbReference type="GO" id="GO:0016887">
    <property type="term" value="F:ATP hydrolysis activity"/>
    <property type="evidence" value="ECO:0007669"/>
    <property type="project" value="InterPro"/>
</dbReference>
<comment type="caution">
    <text evidence="5">The sequence shown here is derived from an EMBL/GenBank/DDBJ whole genome shotgun (WGS) entry which is preliminary data.</text>
</comment>
<keyword evidence="3 5" id="KW-0067">ATP-binding</keyword>
<dbReference type="InterPro" id="IPR027417">
    <property type="entry name" value="P-loop_NTPase"/>
</dbReference>
<dbReference type="InterPro" id="IPR017871">
    <property type="entry name" value="ABC_transporter-like_CS"/>
</dbReference>
<dbReference type="PANTHER" id="PTHR42711">
    <property type="entry name" value="ABC TRANSPORTER ATP-BINDING PROTEIN"/>
    <property type="match status" value="1"/>
</dbReference>
<protein>
    <submittedName>
        <fullName evidence="5">Multidrug abc transporter, atp-binding protein</fullName>
    </submittedName>
</protein>
<dbReference type="InterPro" id="IPR050763">
    <property type="entry name" value="ABC_transporter_ATP-binding"/>
</dbReference>
<dbReference type="PANTHER" id="PTHR42711:SF17">
    <property type="entry name" value="ABC TRANSPORTER ATP-BINDING PROTEIN"/>
    <property type="match status" value="1"/>
</dbReference>
<evidence type="ECO:0000256" key="3">
    <source>
        <dbReference type="ARBA" id="ARBA00022840"/>
    </source>
</evidence>
<name>A0A0R1UV71_9LACO</name>
<dbReference type="Proteomes" id="UP000051580">
    <property type="component" value="Unassembled WGS sequence"/>
</dbReference>
<accession>A0A0R1UV71</accession>
<dbReference type="PROSITE" id="PS50893">
    <property type="entry name" value="ABC_TRANSPORTER_2"/>
    <property type="match status" value="1"/>
</dbReference>
<keyword evidence="6" id="KW-1185">Reference proteome</keyword>
<evidence type="ECO:0000313" key="5">
    <source>
        <dbReference type="EMBL" id="KRL95363.1"/>
    </source>
</evidence>
<dbReference type="AlphaFoldDB" id="A0A0R1UV71"/>
<dbReference type="SUPFAM" id="SSF52540">
    <property type="entry name" value="P-loop containing nucleoside triphosphate hydrolases"/>
    <property type="match status" value="1"/>
</dbReference>
<dbReference type="OrthoDB" id="9804819at2"/>
<dbReference type="PATRIC" id="fig|1423753.3.peg.2444"/>
<evidence type="ECO:0000313" key="6">
    <source>
        <dbReference type="Proteomes" id="UP000051580"/>
    </source>
</evidence>
<proteinExistence type="predicted"/>
<dbReference type="STRING" id="1423753.FD28_GL002326"/>
<evidence type="ECO:0000256" key="1">
    <source>
        <dbReference type="ARBA" id="ARBA00022448"/>
    </source>
</evidence>
<dbReference type="RefSeq" id="WP_057732969.1">
    <property type="nucleotide sequence ID" value="NZ_AZFS01000046.1"/>
</dbReference>
<sequence>MKPIIQATQLQFSYGAHAVLKDVTLSIDPGEIIGLIGENGAGKTTLLNLMLGLFSAHRGQLHLFGQQPGAPIAKQRIGTMRQKDLVIRGVTVQEVLRLAAAQYPEALNVTTLLKNLDLTAIAKQRLTALSGGQLRRVTFALALVGNPDLLFLDEPTVGMDTNAQQAFWRRIQQLKAAGKTIVITSHYLPEIQAVADRICLLRNGEIAFQGTFQALQEQYQQVEITCQTALPVAAFENLPGVTAVTKTGPRLNISSEAGDTTLQALVPVLADLRQVTIKRESLTDIFVHLTKGVIA</sequence>
<dbReference type="InterPro" id="IPR003593">
    <property type="entry name" value="AAA+_ATPase"/>
</dbReference>
<dbReference type="SMART" id="SM00382">
    <property type="entry name" value="AAA"/>
    <property type="match status" value="1"/>
</dbReference>